<evidence type="ECO:0000256" key="6">
    <source>
        <dbReference type="ARBA" id="ARBA00022840"/>
    </source>
</evidence>
<evidence type="ECO:0000259" key="9">
    <source>
        <dbReference type="Pfam" id="PF01259"/>
    </source>
</evidence>
<dbReference type="EMBL" id="FQUS01000001">
    <property type="protein sequence ID" value="SHE42081.1"/>
    <property type="molecule type" value="Genomic_DNA"/>
</dbReference>
<evidence type="ECO:0000256" key="3">
    <source>
        <dbReference type="ARBA" id="ARBA00022598"/>
    </source>
</evidence>
<accession>A0A1M4TC64</accession>
<dbReference type="STRING" id="1194090.SAMN05443144_101261"/>
<evidence type="ECO:0000256" key="8">
    <source>
        <dbReference type="HAMAP-Rule" id="MF_00137"/>
    </source>
</evidence>
<dbReference type="Proteomes" id="UP000184041">
    <property type="component" value="Unassembled WGS sequence"/>
</dbReference>
<dbReference type="PANTHER" id="PTHR43700:SF1">
    <property type="entry name" value="PHOSPHORIBOSYLAMINOIMIDAZOLE-SUCCINOCARBOXAMIDE SYNTHASE"/>
    <property type="match status" value="1"/>
</dbReference>
<evidence type="ECO:0000256" key="1">
    <source>
        <dbReference type="ARBA" id="ARBA00004672"/>
    </source>
</evidence>
<organism evidence="10 11">
    <name type="scientific">Fodinibius roseus</name>
    <dbReference type="NCBI Taxonomy" id="1194090"/>
    <lineage>
        <taxon>Bacteria</taxon>
        <taxon>Pseudomonadati</taxon>
        <taxon>Balneolota</taxon>
        <taxon>Balneolia</taxon>
        <taxon>Balneolales</taxon>
        <taxon>Balneolaceae</taxon>
        <taxon>Fodinibius</taxon>
    </lineage>
</organism>
<dbReference type="InterPro" id="IPR018236">
    <property type="entry name" value="SAICAR_synthetase_CS"/>
</dbReference>
<dbReference type="UniPathway" id="UPA00074">
    <property type="reaction ID" value="UER00131"/>
</dbReference>
<evidence type="ECO:0000256" key="4">
    <source>
        <dbReference type="ARBA" id="ARBA00022741"/>
    </source>
</evidence>
<evidence type="ECO:0000256" key="2">
    <source>
        <dbReference type="ARBA" id="ARBA00010190"/>
    </source>
</evidence>
<keyword evidence="6 8" id="KW-0067">ATP-binding</keyword>
<comment type="catalytic activity">
    <reaction evidence="7 8">
        <text>5-amino-1-(5-phospho-D-ribosyl)imidazole-4-carboxylate + L-aspartate + ATP = (2S)-2-[5-amino-1-(5-phospho-beta-D-ribosyl)imidazole-4-carboxamido]succinate + ADP + phosphate + 2 H(+)</text>
        <dbReference type="Rhea" id="RHEA:22628"/>
        <dbReference type="ChEBI" id="CHEBI:15378"/>
        <dbReference type="ChEBI" id="CHEBI:29991"/>
        <dbReference type="ChEBI" id="CHEBI:30616"/>
        <dbReference type="ChEBI" id="CHEBI:43474"/>
        <dbReference type="ChEBI" id="CHEBI:58443"/>
        <dbReference type="ChEBI" id="CHEBI:77657"/>
        <dbReference type="ChEBI" id="CHEBI:456216"/>
        <dbReference type="EC" id="6.3.2.6"/>
    </reaction>
</comment>
<keyword evidence="11" id="KW-1185">Reference proteome</keyword>
<keyword evidence="5 8" id="KW-0658">Purine biosynthesis</keyword>
<dbReference type="AlphaFoldDB" id="A0A1M4TC64"/>
<name>A0A1M4TC64_9BACT</name>
<dbReference type="EC" id="6.3.2.6" evidence="8"/>
<dbReference type="InterPro" id="IPR028923">
    <property type="entry name" value="SAICAR_synt/ADE2_N"/>
</dbReference>
<keyword evidence="4 8" id="KW-0547">Nucleotide-binding</keyword>
<dbReference type="PANTHER" id="PTHR43700">
    <property type="entry name" value="PHOSPHORIBOSYLAMINOIMIDAZOLE-SUCCINOCARBOXAMIDE SYNTHASE"/>
    <property type="match status" value="1"/>
</dbReference>
<dbReference type="SUPFAM" id="SSF56104">
    <property type="entry name" value="SAICAR synthase-like"/>
    <property type="match status" value="1"/>
</dbReference>
<dbReference type="GO" id="GO:0005737">
    <property type="term" value="C:cytoplasm"/>
    <property type="evidence" value="ECO:0007669"/>
    <property type="project" value="TreeGrafter"/>
</dbReference>
<proteinExistence type="inferred from homology"/>
<dbReference type="Gene3D" id="3.30.200.20">
    <property type="entry name" value="Phosphorylase Kinase, domain 1"/>
    <property type="match status" value="1"/>
</dbReference>
<keyword evidence="3 8" id="KW-0436">Ligase</keyword>
<comment type="pathway">
    <text evidence="1 8">Purine metabolism; IMP biosynthesis via de novo pathway; 5-amino-1-(5-phospho-D-ribosyl)imidazole-4-carboxamide from 5-amino-1-(5-phospho-D-ribosyl)imidazole-4-carboxylate: step 1/2.</text>
</comment>
<dbReference type="HAMAP" id="MF_00137">
    <property type="entry name" value="SAICAR_synth"/>
    <property type="match status" value="1"/>
</dbReference>
<dbReference type="GO" id="GO:0005524">
    <property type="term" value="F:ATP binding"/>
    <property type="evidence" value="ECO:0007669"/>
    <property type="project" value="UniProtKB-KW"/>
</dbReference>
<dbReference type="NCBIfam" id="NF010568">
    <property type="entry name" value="PRK13961.1"/>
    <property type="match status" value="1"/>
</dbReference>
<evidence type="ECO:0000313" key="11">
    <source>
        <dbReference type="Proteomes" id="UP000184041"/>
    </source>
</evidence>
<evidence type="ECO:0000256" key="7">
    <source>
        <dbReference type="ARBA" id="ARBA00048475"/>
    </source>
</evidence>
<dbReference type="Gene3D" id="3.30.470.20">
    <property type="entry name" value="ATP-grasp fold, B domain"/>
    <property type="match status" value="1"/>
</dbReference>
<sequence length="322" mass="36648">MDNSSITPQVLDNCITKTDVPGTAPPYRGKVRDVYSLGDDKLGIVASDRISAFDHIMKQAIPYKGQILNALAAFSFSKVEDLVATHIIDVPHPNVTIAKKCAPIPIEVVIRACLTGHAARVYKSGRRTLCGVELPDGMRENQQFEEPILTPATKAEEGHDEDISEQEILERNIVDSDLWKEIRVKAFRVFERGQKIARSQGLILVDTKYEFGLYDGEVTLIDEVHTADSSRYFYADEYEERLREGKPQKQLSKEFLREWLMEQGFQGKEGQTLPDLPDSFRKKVFERYAELFKKLTGNAFDPTPVQVDELNEKLRSIFSDYR</sequence>
<evidence type="ECO:0000313" key="10">
    <source>
        <dbReference type="EMBL" id="SHE42081.1"/>
    </source>
</evidence>
<protein>
    <recommendedName>
        <fullName evidence="8">Phosphoribosylaminoimidazole-succinocarboxamide synthase</fullName>
        <ecNumber evidence="8">6.3.2.6</ecNumber>
    </recommendedName>
    <alternativeName>
        <fullName evidence="8">SAICAR synthetase</fullName>
    </alternativeName>
</protein>
<gene>
    <name evidence="8" type="primary">purC</name>
    <name evidence="10" type="ORF">SAMN05443144_101261</name>
</gene>
<dbReference type="NCBIfam" id="NF009251">
    <property type="entry name" value="PRK12607.1"/>
    <property type="match status" value="1"/>
</dbReference>
<dbReference type="GO" id="GO:0006189">
    <property type="term" value="P:'de novo' IMP biosynthetic process"/>
    <property type="evidence" value="ECO:0007669"/>
    <property type="project" value="UniProtKB-UniRule"/>
</dbReference>
<reference evidence="10 11" key="1">
    <citation type="submission" date="2016-11" db="EMBL/GenBank/DDBJ databases">
        <authorList>
            <person name="Jaros S."/>
            <person name="Januszkiewicz K."/>
            <person name="Wedrychowicz H."/>
        </authorList>
    </citation>
    <scope>NUCLEOTIDE SEQUENCE [LARGE SCALE GENOMIC DNA]</scope>
    <source>
        <strain evidence="10 11">DSM 21986</strain>
    </source>
</reference>
<dbReference type="GO" id="GO:0004639">
    <property type="term" value="F:phosphoribosylaminoimidazolesuccinocarboxamide synthase activity"/>
    <property type="evidence" value="ECO:0007669"/>
    <property type="project" value="UniProtKB-UniRule"/>
</dbReference>
<dbReference type="CDD" id="cd01414">
    <property type="entry name" value="SAICAR_synt_Sc"/>
    <property type="match status" value="1"/>
</dbReference>
<evidence type="ECO:0000256" key="5">
    <source>
        <dbReference type="ARBA" id="ARBA00022755"/>
    </source>
</evidence>
<dbReference type="RefSeq" id="WP_073058996.1">
    <property type="nucleotide sequence ID" value="NZ_FQUS01000001.1"/>
</dbReference>
<dbReference type="OrthoDB" id="9801549at2"/>
<feature type="domain" description="SAICAR synthetase/ADE2 N-terminal" evidence="9">
    <location>
        <begin position="27"/>
        <end position="265"/>
    </location>
</feature>
<dbReference type="PROSITE" id="PS01058">
    <property type="entry name" value="SAICAR_SYNTHETASE_2"/>
    <property type="match status" value="1"/>
</dbReference>
<comment type="similarity">
    <text evidence="2 8">Belongs to the SAICAR synthetase family.</text>
</comment>
<dbReference type="Pfam" id="PF01259">
    <property type="entry name" value="SAICAR_synt"/>
    <property type="match status" value="1"/>
</dbReference>